<dbReference type="InterPro" id="IPR027434">
    <property type="entry name" value="Homing_endonucl"/>
</dbReference>
<feature type="domain" description="Homing endonuclease LAGLIDADG" evidence="1">
    <location>
        <begin position="171"/>
        <end position="275"/>
    </location>
</feature>
<name>A0A0S2LNK0_9CHLO</name>
<dbReference type="InterPro" id="IPR004860">
    <property type="entry name" value="LAGLIDADG_dom"/>
</dbReference>
<sequence length="367" mass="43720">MDFTEYYQQKFFLPSGTINKITKKYRVQQEHFLSWFIGFIEGDGSYYTNQKDPTLEVLNKNIFKTNFENKPKKLSFEITQKDPRLLFFIRKNLGFGLVYPFTNKDRIYYRYYTSKKENIFKIVALLNGNLILEKRKKQFEFWLSIINQKWFLLIPLKPCKQSPSLKNGWVSGFVEADGGFYTNVKTGFRKSGGYYNYLLKMYITQKGEKPTLTNIRDLFGATTIIQEFQNTERSICYNRLEINSLDSREQIIAYFQKFPLKGMKNIHYKRWVRIHNYQKNKINIRTERSATKLQRLVQSIEERPLLEFFNQNMDILQLYLLSNSNTAIDFVISQGLQENIEKIQIVKDIWESSRITDSLDIEDSEEL</sequence>
<accession>A0A0S2LNK0</accession>
<dbReference type="Pfam" id="PF00961">
    <property type="entry name" value="LAGLIDADG_1"/>
    <property type="match status" value="2"/>
</dbReference>
<feature type="domain" description="Homing endonuclease LAGLIDADG" evidence="1">
    <location>
        <begin position="37"/>
        <end position="145"/>
    </location>
</feature>
<dbReference type="PANTHER" id="PTHR36181">
    <property type="entry name" value="INTRON-ENCODED ENDONUCLEASE AI3-RELATED"/>
    <property type="match status" value="1"/>
</dbReference>
<gene>
    <name evidence="2" type="primary">orf367</name>
</gene>
<geneLocation type="chloroplast" evidence="2"/>
<dbReference type="GeneID" id="26378544"/>
<keyword evidence="2" id="KW-0378">Hydrolase</keyword>
<dbReference type="PANTHER" id="PTHR36181:SF2">
    <property type="entry name" value="INTRON-ENCODED ENDONUCLEASE AI3-RELATED"/>
    <property type="match status" value="1"/>
</dbReference>
<organism evidence="2">
    <name type="scientific">Jenufa perforata</name>
    <dbReference type="NCBI Taxonomy" id="993091"/>
    <lineage>
        <taxon>Eukaryota</taxon>
        <taxon>Viridiplantae</taxon>
        <taxon>Chlorophyta</taxon>
        <taxon>core chlorophytes</taxon>
        <taxon>Chlorophyceae</taxon>
        <taxon>Jenufa</taxon>
    </lineage>
</organism>
<evidence type="ECO:0000313" key="2">
    <source>
        <dbReference type="EMBL" id="ALO62919.1"/>
    </source>
</evidence>
<dbReference type="EMBL" id="KT625413">
    <property type="protein sequence ID" value="ALO62919.1"/>
    <property type="molecule type" value="Genomic_DNA"/>
</dbReference>
<protein>
    <submittedName>
        <fullName evidence="2">Putative LAGLIDADG homing endonuclease</fullName>
    </submittedName>
</protein>
<dbReference type="RefSeq" id="YP_009184845.1">
    <property type="nucleotide sequence ID" value="NC_028581.1"/>
</dbReference>
<dbReference type="SUPFAM" id="SSF55608">
    <property type="entry name" value="Homing endonucleases"/>
    <property type="match status" value="2"/>
</dbReference>
<keyword evidence="2" id="KW-0934">Plastid</keyword>
<evidence type="ECO:0000259" key="1">
    <source>
        <dbReference type="Pfam" id="PF00961"/>
    </source>
</evidence>
<dbReference type="Gene3D" id="3.10.28.10">
    <property type="entry name" value="Homing endonucleases"/>
    <property type="match status" value="2"/>
</dbReference>
<dbReference type="AlphaFoldDB" id="A0A0S2LNK0"/>
<keyword evidence="2" id="KW-0255">Endonuclease</keyword>
<keyword evidence="2" id="KW-0540">Nuclease</keyword>
<reference evidence="2" key="1">
    <citation type="journal article" date="2015" name="BMC Evol. Biol.">
        <title>Chloroplast phylogenomic analysis of chlorophyte green algae identifies a novel lineage sister to the Sphaeropleales (Chlorophyceae).</title>
        <authorList>
            <person name="Lemieux C."/>
            <person name="Vincent A.T."/>
            <person name="Labarre A."/>
            <person name="Otis C."/>
            <person name="Turmel M."/>
        </authorList>
    </citation>
    <scope>NUCLEOTIDE SEQUENCE</scope>
</reference>
<dbReference type="InterPro" id="IPR051289">
    <property type="entry name" value="LAGLIDADG_Endonuclease"/>
</dbReference>
<keyword evidence="2" id="KW-0150">Chloroplast</keyword>
<proteinExistence type="predicted"/>
<dbReference type="GO" id="GO:0005739">
    <property type="term" value="C:mitochondrion"/>
    <property type="evidence" value="ECO:0007669"/>
    <property type="project" value="UniProtKB-ARBA"/>
</dbReference>
<dbReference type="GO" id="GO:0004519">
    <property type="term" value="F:endonuclease activity"/>
    <property type="evidence" value="ECO:0007669"/>
    <property type="project" value="UniProtKB-KW"/>
</dbReference>